<dbReference type="GO" id="GO:0046914">
    <property type="term" value="F:transition metal ion binding"/>
    <property type="evidence" value="ECO:0007669"/>
    <property type="project" value="InterPro"/>
</dbReference>
<dbReference type="EMBL" id="CP072829">
    <property type="protein sequence ID" value="QTU85151.1"/>
    <property type="molecule type" value="Genomic_DNA"/>
</dbReference>
<evidence type="ECO:0000259" key="2">
    <source>
        <dbReference type="SMART" id="SM00899"/>
    </source>
</evidence>
<evidence type="ECO:0000313" key="4">
    <source>
        <dbReference type="Proteomes" id="UP000671910"/>
    </source>
</evidence>
<dbReference type="KEGG" id="ebz:J7S26_00720"/>
<accession>A0A9E6MRX7</accession>
<dbReference type="InterPro" id="IPR053184">
    <property type="entry name" value="FeoA-like"/>
</dbReference>
<gene>
    <name evidence="3" type="ORF">J7S26_00720</name>
</gene>
<keyword evidence="1" id="KW-0408">Iron</keyword>
<dbReference type="PANTHER" id="PTHR43151:SF1">
    <property type="entry name" value="SSR2333 PROTEIN"/>
    <property type="match status" value="1"/>
</dbReference>
<dbReference type="SUPFAM" id="SSF50037">
    <property type="entry name" value="C-terminal domain of transcriptional repressors"/>
    <property type="match status" value="1"/>
</dbReference>
<dbReference type="PANTHER" id="PTHR43151">
    <property type="entry name" value="FEOA FAMILY PROTEIN"/>
    <property type="match status" value="1"/>
</dbReference>
<sequence>MVAKDSSVGASMPQVPLAFLESGRRGVVVKVRGRDEQRRHLENLGFVAGAPVGVASHVAGDLIVEVKGTRVALSREAALKVVVAAG</sequence>
<protein>
    <submittedName>
        <fullName evidence="3">Ferrous iron transport protein A</fullName>
    </submittedName>
</protein>
<reference evidence="3" key="1">
    <citation type="submission" date="2021-04" db="EMBL/GenBank/DDBJ databases">
        <title>Novel species in family Eggerthellaceae.</title>
        <authorList>
            <person name="Zhang G."/>
        </authorList>
    </citation>
    <scope>NUCLEOTIDE SEQUENCE</scope>
    <source>
        <strain evidence="3">Zg-886</strain>
    </source>
</reference>
<dbReference type="InterPro" id="IPR008988">
    <property type="entry name" value="Transcriptional_repressor_C"/>
</dbReference>
<organism evidence="3 4">
    <name type="scientific">Xiamenia xianingshaonis</name>
    <dbReference type="NCBI Taxonomy" id="2682776"/>
    <lineage>
        <taxon>Bacteria</taxon>
        <taxon>Bacillati</taxon>
        <taxon>Actinomycetota</taxon>
        <taxon>Coriobacteriia</taxon>
        <taxon>Eggerthellales</taxon>
        <taxon>Eggerthellaceae</taxon>
        <taxon>Xiamenia</taxon>
    </lineage>
</organism>
<dbReference type="Gene3D" id="2.30.30.90">
    <property type="match status" value="1"/>
</dbReference>
<dbReference type="SMART" id="SM00899">
    <property type="entry name" value="FeoA"/>
    <property type="match status" value="1"/>
</dbReference>
<name>A0A9E6MRX7_9ACTN</name>
<feature type="domain" description="Ferrous iron transporter FeoA-like" evidence="2">
    <location>
        <begin position="15"/>
        <end position="85"/>
    </location>
</feature>
<proteinExistence type="predicted"/>
<evidence type="ECO:0000256" key="1">
    <source>
        <dbReference type="ARBA" id="ARBA00023004"/>
    </source>
</evidence>
<dbReference type="Proteomes" id="UP000671910">
    <property type="component" value="Chromosome"/>
</dbReference>
<dbReference type="InterPro" id="IPR038157">
    <property type="entry name" value="FeoA_core_dom"/>
</dbReference>
<dbReference type="AlphaFoldDB" id="A0A9E6MRX7"/>
<evidence type="ECO:0000313" key="3">
    <source>
        <dbReference type="EMBL" id="QTU85151.1"/>
    </source>
</evidence>
<dbReference type="InterPro" id="IPR007167">
    <property type="entry name" value="Fe-transptr_FeoA-like"/>
</dbReference>
<dbReference type="Pfam" id="PF04023">
    <property type="entry name" value="FeoA"/>
    <property type="match status" value="1"/>
</dbReference>